<evidence type="ECO:0000313" key="3">
    <source>
        <dbReference type="Ensembl" id="ENSCVAP00000003326.1"/>
    </source>
</evidence>
<evidence type="ECO:0000313" key="4">
    <source>
        <dbReference type="Proteomes" id="UP000265020"/>
    </source>
</evidence>
<sequence>MVRHQKSQCDAKQQSLLERVDALDEECDELQKQLEEKEDAQSSLNKRLQDIYKLKEQQEAQLSQQQVNESLQREKQTLQTHADELEKRVAQLTEHVNTLRERERLLVLFPELNDWAQTQPQSTGNLILDMEQQQQANSLRIKLLEQENATLQKSLEKLRQRQIFNSTRVRIGDNNLRYDLVGRKEKLPFNRKQPSAEPGSFKEIDAGIQKEAEIQRESVNQLHRRPRPGNTQQGR</sequence>
<feature type="compositionally biased region" description="Basic and acidic residues" evidence="2">
    <location>
        <begin position="200"/>
        <end position="216"/>
    </location>
</feature>
<name>A0A3Q2CE93_CYPVA</name>
<dbReference type="Ensembl" id="ENSCVAT00000010213.1">
    <property type="protein sequence ID" value="ENSCVAP00000003326.1"/>
    <property type="gene ID" value="ENSCVAG00000004513.1"/>
</dbReference>
<keyword evidence="1" id="KW-0175">Coiled coil</keyword>
<dbReference type="GeneTree" id="ENSGT00940000171034"/>
<keyword evidence="4" id="KW-1185">Reference proteome</keyword>
<dbReference type="OMA" id="CLDQECE"/>
<feature type="region of interest" description="Disordered" evidence="2">
    <location>
        <begin position="189"/>
        <end position="235"/>
    </location>
</feature>
<dbReference type="Proteomes" id="UP000265020">
    <property type="component" value="Unassembled WGS sequence"/>
</dbReference>
<evidence type="ECO:0000256" key="1">
    <source>
        <dbReference type="SAM" id="Coils"/>
    </source>
</evidence>
<evidence type="ECO:0000256" key="2">
    <source>
        <dbReference type="SAM" id="MobiDB-lite"/>
    </source>
</evidence>
<reference evidence="3" key="2">
    <citation type="submission" date="2025-09" db="UniProtKB">
        <authorList>
            <consortium name="Ensembl"/>
        </authorList>
    </citation>
    <scope>IDENTIFICATION</scope>
</reference>
<feature type="coiled-coil region" evidence="1">
    <location>
        <begin position="13"/>
        <end position="102"/>
    </location>
</feature>
<dbReference type="AlphaFoldDB" id="A0A3Q2CE93"/>
<proteinExistence type="predicted"/>
<dbReference type="PANTHER" id="PTHR43696:SF9">
    <property type="entry name" value="COILED-COIL DOMAIN-CONTAINING PROTEIN 157"/>
    <property type="match status" value="1"/>
</dbReference>
<dbReference type="InterPro" id="IPR029681">
    <property type="entry name" value="CCDC157"/>
</dbReference>
<organism evidence="3 4">
    <name type="scientific">Cyprinodon variegatus</name>
    <name type="common">Sheepshead minnow</name>
    <dbReference type="NCBI Taxonomy" id="28743"/>
    <lineage>
        <taxon>Eukaryota</taxon>
        <taxon>Metazoa</taxon>
        <taxon>Chordata</taxon>
        <taxon>Craniata</taxon>
        <taxon>Vertebrata</taxon>
        <taxon>Euteleostomi</taxon>
        <taxon>Actinopterygii</taxon>
        <taxon>Neopterygii</taxon>
        <taxon>Teleostei</taxon>
        <taxon>Neoteleostei</taxon>
        <taxon>Acanthomorphata</taxon>
        <taxon>Ovalentaria</taxon>
        <taxon>Atherinomorphae</taxon>
        <taxon>Cyprinodontiformes</taxon>
        <taxon>Cyprinodontidae</taxon>
        <taxon>Cyprinodon</taxon>
    </lineage>
</organism>
<dbReference type="PANTHER" id="PTHR43696">
    <property type="entry name" value="COILED-COIL DOMAIN-CONTAINING PROTEIN 157"/>
    <property type="match status" value="1"/>
</dbReference>
<reference evidence="3" key="1">
    <citation type="submission" date="2025-08" db="UniProtKB">
        <authorList>
            <consortium name="Ensembl"/>
        </authorList>
    </citation>
    <scope>IDENTIFICATION</scope>
</reference>
<protein>
    <submittedName>
        <fullName evidence="3">Uncharacterized protein</fullName>
    </submittedName>
</protein>
<accession>A0A3Q2CE93</accession>
<dbReference type="STRING" id="28743.ENSCVAP00000003326"/>